<feature type="region of interest" description="Disordered" evidence="1">
    <location>
        <begin position="25"/>
        <end position="55"/>
    </location>
</feature>
<dbReference type="Pfam" id="PF12770">
    <property type="entry name" value="CHAT"/>
    <property type="match status" value="1"/>
</dbReference>
<evidence type="ECO:0000256" key="1">
    <source>
        <dbReference type="SAM" id="MobiDB-lite"/>
    </source>
</evidence>
<name>A0A0K6G0M8_9AGAM</name>
<proteinExistence type="predicted"/>
<keyword evidence="4" id="KW-1185">Reference proteome</keyword>
<dbReference type="InterPro" id="IPR024983">
    <property type="entry name" value="CHAT_dom"/>
</dbReference>
<accession>A0A0K6G0M8</accession>
<evidence type="ECO:0000313" key="4">
    <source>
        <dbReference type="Proteomes" id="UP000044841"/>
    </source>
</evidence>
<protein>
    <submittedName>
        <fullName evidence="3">Pentafunctional AROM polypeptide</fullName>
    </submittedName>
</protein>
<dbReference type="EMBL" id="CYGV01001269">
    <property type="protein sequence ID" value="CUA71909.1"/>
    <property type="molecule type" value="Genomic_DNA"/>
</dbReference>
<reference evidence="3 4" key="1">
    <citation type="submission" date="2015-07" db="EMBL/GenBank/DDBJ databases">
        <authorList>
            <person name="Noorani M."/>
        </authorList>
    </citation>
    <scope>NUCLEOTIDE SEQUENCE [LARGE SCALE GENOMIC DNA]</scope>
    <source>
        <strain evidence="3">BBA 69670</strain>
    </source>
</reference>
<dbReference type="Proteomes" id="UP000044841">
    <property type="component" value="Unassembled WGS sequence"/>
</dbReference>
<evidence type="ECO:0000313" key="3">
    <source>
        <dbReference type="EMBL" id="CUA71909.1"/>
    </source>
</evidence>
<gene>
    <name evidence="3" type="ORF">RSOLAG22IIIB_09913</name>
</gene>
<feature type="domain" description="CHAT" evidence="2">
    <location>
        <begin position="1186"/>
        <end position="1470"/>
    </location>
</feature>
<evidence type="ECO:0000259" key="2">
    <source>
        <dbReference type="Pfam" id="PF12770"/>
    </source>
</evidence>
<sequence length="1470" mass="164654">MHQRMADHSNCPILLRHPSLDIDLTPVDTDLPDESQGFSQQHDSSNRNKPTDIGSKRSQIAETLALLETPELSQPKNLNIARLVAKELIEKISSNDKYLQDPRALDLLVWLRFLDSALPEGNQEDLQDLLQQAALSHLNLVKNEVGNVQHNLDMALEYYGRAKSTDLDYVGTAVLQKLAECGKVWLEKSTNHWKRTFEEGISEPQAILEKWKLNSPEHDQAARIDLAIGLSCMKRLTAVSSKGIDPDNLPLKNEDRAFLEVTPSSLEIIHQLDKIQELLKYGIFVGEDSAAFITKIHTLLALLETATTPKTDDHIVWTAATSFLTHTVLLNPSSLLSHGLTQGLDLVTRCYILSFDLWAEHGRKQVLCKILETMTRVHLQKLMDGNPAINLHHLDAALEYHARLISLDPIHDDRFIPHILMLYGRSHSNTALSESGLGTQQNDQISSNLLSDPFNRTYDSQSPIMNQYFDTIKGNVEKLSRRRAEIQAIIECLSWSVLLTKGDDPELATRLFELALHLLLGCHLTNDHSEKNRYLDQAIEHQAKAESLTRDRPTRPFLLFLLQFRIFIGLESVEKIDWVVELLTSQAAGPTYDNQTTIALQVALSTAFECRFDKTGVEDDIIKAAATLSELSMRLPWDCPLPTRVMVLTTLGDVYRKKFLAFGRSIDIDKAIEVYNEVSSFYPKGEVPATILLGLVASHKARFDGPKDIRDIETSSHYMKELVDNKRDGTVPDIPNPYARLGRDLPLFYGQMYAKPLDPIEILGHILHPRKPDASLVENLNKSAEYIHSTFSRCQDDPILLAHESWQFYEHYLDTDDETCFQVAIKYMNTAIRLEPPGDPKVPTWLCTLAWYHFGYVVRKQTRENYHECIDFVSRALSLLPDNHPNRAGCLFLLGSISPYSSIVGDSDEFVLQIAFNYYQEAAVCVGGDPSVRFVAGHFGAMLALNFGDLEKSLEACTATVEVIPELACLGDTITRRFMHLAPFSIGGIVANAAFVAIHAQMYATGIEWLDQGRSVVWNQVLQLRSPADELYLAEPELAHRLTRLQSELYHEDPRLLNDKSRDASLEATEQKRRRAAEEYSRLIDQIRNTPEFKNFLRPRCASELLKAAHNAPIVVVNMAEYGCDALIVVPECTEVGHVPLPDLSTKVIEEAYKSMSQSLRSCGRGRGVFKRGAKQREDVNDALNKVLNLLWDLIAKPVLEKLGFLKNAPEESLPRLTWCTNRELSMLPLHAAGYYDRPRSKVSDFVISSYTPTLSALLSALSAPSTPHSQLLAIGQETCPSQSLDPLPGTRKELTFIETHAKEPIDLAQVNGSDASCELVLDAMEQFDWVHLACHAKQDLANPLGSGFFLSDGVLTLDTIIRKSFKDKGLAFLSACQTAKGDDELADEAVHLAAGMLLAGYRSVIATMWSVSDADAPDVANEVYGRLLKDGKMDHTESARALHEAINVLRESVGEKNFIRWVPYIHIGA</sequence>
<organism evidence="3 4">
    <name type="scientific">Rhizoctonia solani</name>
    <dbReference type="NCBI Taxonomy" id="456999"/>
    <lineage>
        <taxon>Eukaryota</taxon>
        <taxon>Fungi</taxon>
        <taxon>Dikarya</taxon>
        <taxon>Basidiomycota</taxon>
        <taxon>Agaricomycotina</taxon>
        <taxon>Agaricomycetes</taxon>
        <taxon>Cantharellales</taxon>
        <taxon>Ceratobasidiaceae</taxon>
        <taxon>Rhizoctonia</taxon>
    </lineage>
</organism>